<dbReference type="EMBL" id="BK016041">
    <property type="protein sequence ID" value="DAF90983.1"/>
    <property type="molecule type" value="Genomic_DNA"/>
</dbReference>
<evidence type="ECO:0000313" key="2">
    <source>
        <dbReference type="EMBL" id="DAF90983.1"/>
    </source>
</evidence>
<reference evidence="2" key="1">
    <citation type="journal article" date="2021" name="Proc. Natl. Acad. Sci. U.S.A.">
        <title>A Catalog of Tens of Thousands of Viruses from Human Metagenomes Reveals Hidden Associations with Chronic Diseases.</title>
        <authorList>
            <person name="Tisza M.J."/>
            <person name="Buck C.B."/>
        </authorList>
    </citation>
    <scope>NUCLEOTIDE SEQUENCE</scope>
    <source>
        <strain evidence="2">Cti3G1</strain>
    </source>
</reference>
<name>A0A8S5U931_9CAUD</name>
<accession>A0A8S5U931</accession>
<proteinExistence type="predicted"/>
<sequence>MKKSKIIIIVLAIIAIIFCLLTLTSQNLKTENKKITGQSLAEEANQKLVVIKMENYAFYASIESDRNIPSKDLLDFSALVKSKFSGANWFSSNTGSFYIKQHKSERESILTISDGAYCAKITIDDNHKLTNYSFEHEKCRGYQVYATNSD</sequence>
<organism evidence="2">
    <name type="scientific">Herelleviridae sp. cti3G1</name>
    <dbReference type="NCBI Taxonomy" id="2825831"/>
    <lineage>
        <taxon>Viruses</taxon>
        <taxon>Duplodnaviria</taxon>
        <taxon>Heunggongvirae</taxon>
        <taxon>Uroviricota</taxon>
        <taxon>Caudoviricetes</taxon>
        <taxon>Herelleviridae</taxon>
    </lineage>
</organism>
<keyword evidence="1" id="KW-1133">Transmembrane helix</keyword>
<protein>
    <submittedName>
        <fullName evidence="2">Uncharacterized protein</fullName>
    </submittedName>
</protein>
<evidence type="ECO:0000256" key="1">
    <source>
        <dbReference type="SAM" id="Phobius"/>
    </source>
</evidence>
<keyword evidence="1" id="KW-0472">Membrane</keyword>
<keyword evidence="1" id="KW-0812">Transmembrane</keyword>
<feature type="transmembrane region" description="Helical" evidence="1">
    <location>
        <begin position="6"/>
        <end position="24"/>
    </location>
</feature>